<gene>
    <name evidence="1" type="ORF">GWK47_037372</name>
</gene>
<evidence type="ECO:0000313" key="2">
    <source>
        <dbReference type="Proteomes" id="UP000770661"/>
    </source>
</evidence>
<dbReference type="AlphaFoldDB" id="A0A8J5CZA7"/>
<name>A0A8J5CZA7_CHIOP</name>
<comment type="caution">
    <text evidence="1">The sequence shown here is derived from an EMBL/GenBank/DDBJ whole genome shotgun (WGS) entry which is preliminary data.</text>
</comment>
<keyword evidence="2" id="KW-1185">Reference proteome</keyword>
<dbReference type="Proteomes" id="UP000770661">
    <property type="component" value="Unassembled WGS sequence"/>
</dbReference>
<proteinExistence type="predicted"/>
<dbReference type="EMBL" id="JACEEZ010004882">
    <property type="protein sequence ID" value="KAG0726046.1"/>
    <property type="molecule type" value="Genomic_DNA"/>
</dbReference>
<protein>
    <submittedName>
        <fullName evidence="1">Uncharacterized protein</fullName>
    </submittedName>
</protein>
<sequence>MLVSSPAQPKSPANVYTTTCVSLLIDLHQPHAHCHVAGRIRREYSHQRSRDAAAAEKIVHVDVPQDWAPAQSLWGLMLPTGKGDSEACTLRIPGGFFPAGSPSGAGRRSPWMHFALSFSSRPPGPYTPVSKAPDVKGHHAVSWLSSRVVLPVRVRSISSQRWTVQRLNHACRDVAEVLGPLSAVWPSAGKVHNPQGI</sequence>
<evidence type="ECO:0000313" key="1">
    <source>
        <dbReference type="EMBL" id="KAG0726046.1"/>
    </source>
</evidence>
<organism evidence="1 2">
    <name type="scientific">Chionoecetes opilio</name>
    <name type="common">Atlantic snow crab</name>
    <name type="synonym">Cancer opilio</name>
    <dbReference type="NCBI Taxonomy" id="41210"/>
    <lineage>
        <taxon>Eukaryota</taxon>
        <taxon>Metazoa</taxon>
        <taxon>Ecdysozoa</taxon>
        <taxon>Arthropoda</taxon>
        <taxon>Crustacea</taxon>
        <taxon>Multicrustacea</taxon>
        <taxon>Malacostraca</taxon>
        <taxon>Eumalacostraca</taxon>
        <taxon>Eucarida</taxon>
        <taxon>Decapoda</taxon>
        <taxon>Pleocyemata</taxon>
        <taxon>Brachyura</taxon>
        <taxon>Eubrachyura</taxon>
        <taxon>Majoidea</taxon>
        <taxon>Majidae</taxon>
        <taxon>Chionoecetes</taxon>
    </lineage>
</organism>
<reference evidence="1" key="1">
    <citation type="submission" date="2020-07" db="EMBL/GenBank/DDBJ databases">
        <title>The High-quality genome of the commercially important snow crab, Chionoecetes opilio.</title>
        <authorList>
            <person name="Jeong J.-H."/>
            <person name="Ryu S."/>
        </authorList>
    </citation>
    <scope>NUCLEOTIDE SEQUENCE</scope>
    <source>
        <strain evidence="1">MADBK_172401_WGS</strain>
        <tissue evidence="1">Digestive gland</tissue>
    </source>
</reference>
<accession>A0A8J5CZA7</accession>